<proteinExistence type="predicted"/>
<dbReference type="AlphaFoldDB" id="F9ZUE9"/>
<organism evidence="1 2">
    <name type="scientific">Acidithiobacillus caldus (strain SM-1)</name>
    <dbReference type="NCBI Taxonomy" id="990288"/>
    <lineage>
        <taxon>Bacteria</taxon>
        <taxon>Pseudomonadati</taxon>
        <taxon>Pseudomonadota</taxon>
        <taxon>Acidithiobacillia</taxon>
        <taxon>Acidithiobacillales</taxon>
        <taxon>Acidithiobacillaceae</taxon>
        <taxon>Acidithiobacillus</taxon>
    </lineage>
</organism>
<evidence type="ECO:0000313" key="2">
    <source>
        <dbReference type="Proteomes" id="UP000006135"/>
    </source>
</evidence>
<keyword evidence="2" id="KW-1185">Reference proteome</keyword>
<dbReference type="Proteomes" id="UP000006135">
    <property type="component" value="Plasmid megaplasmid"/>
</dbReference>
<geneLocation type="plasmid" evidence="1">
    <name>megaplasmid</name>
</geneLocation>
<reference evidence="1 2" key="1">
    <citation type="journal article" date="2011" name="J. Genet. Genomics">
        <title>Unraveling the Acidithiobacillus caldus complete genome and its central metabolisms for carbon assimilation.</title>
        <authorList>
            <person name="You X.Y."/>
            <person name="Guo X."/>
            <person name="Zheng H.J."/>
            <person name="Zhang M.J."/>
            <person name="Liu L.J."/>
            <person name="Zhu Y.Q."/>
            <person name="Zhu B."/>
            <person name="Wang S.Y."/>
            <person name="Zhao G.P."/>
            <person name="Poetsch A."/>
            <person name="Jiang C.Y."/>
            <person name="Liu S.J."/>
        </authorList>
    </citation>
    <scope>NUCLEOTIDE SEQUENCE [LARGE SCALE GENOMIC DNA]</scope>
    <source>
        <strain evidence="1 2">SM-1</strain>
        <plasmid evidence="2">Plasmid megaplasmid</plasmid>
    </source>
</reference>
<gene>
    <name evidence="1" type="ordered locus">Atc_m237</name>
</gene>
<keyword evidence="1" id="KW-0614">Plasmid</keyword>
<accession>F9ZUE9</accession>
<dbReference type="HOGENOM" id="CLU_1773355_0_0_6"/>
<evidence type="ECO:0000313" key="1">
    <source>
        <dbReference type="EMBL" id="AEK59768.1"/>
    </source>
</evidence>
<dbReference type="KEGG" id="acu:Atc_m237"/>
<sequence>MQTSPTWTAVVPEGAAIGGSYGYLLPVPGSASPSEQGAVALVSADTDAHTIGTVTSAVAQFGNQYLGQLEVTGGYAYVPSGVGAQLPTAAFESFFHSTTQSGFTGFFFDIVLAVITAVTAGGRRRCLGLASLRLRVLVLLAASSWV</sequence>
<name>F9ZUE9_ACICS</name>
<protein>
    <submittedName>
        <fullName evidence="1">Uncharacterized protein</fullName>
    </submittedName>
</protein>
<dbReference type="EMBL" id="CP002574">
    <property type="protein sequence ID" value="AEK59768.1"/>
    <property type="molecule type" value="Genomic_DNA"/>
</dbReference>